<feature type="transmembrane region" description="Helical" evidence="1">
    <location>
        <begin position="426"/>
        <end position="446"/>
    </location>
</feature>
<sequence length="454" mass="48386">MRRDLRVCCIGLLTAATGVYAAPVGDYAYGYPLTIAPGASAYIVDLPADAYAWARLNAGLADIVVADADGRGVPFGRYTDAPPSPKPVEFSARLLPVPVTAEGAEGARIQRNANGDIVIDPGKAAASAKPSEWLIDAKRSITLDTLLFAPQSVDASISMNVEGSDDLQHWDRLATDMPVVTLKRGDDTVDERSLRIGGEPARYFRIRITQGEAPWTDGDAAASTVKITGEVLDTGGTEDERRQWADGVVTTPVPVASKTGGVDYDYRLPAALPVDSVRVTLDSDDSVARFDVHSIAEDGLAEALGELSVTKGGADAKPVVTFEPKRRLVIRLHSSVALRKPPKLAAGWVPDRFVFLPEGKAPYRLLAGSYMARRPDYPVTDAITSLRTANGEDWKPAVATIGPRQDAAGPSALEAPKVPYDWTKPLLWVVLIGGAALVAGMAVSLLRKPRDTTP</sequence>
<dbReference type="EMBL" id="SMCS01000005">
    <property type="protein sequence ID" value="TCV93151.1"/>
    <property type="molecule type" value="Genomic_DNA"/>
</dbReference>
<evidence type="ECO:0000313" key="4">
    <source>
        <dbReference type="Proteomes" id="UP000295645"/>
    </source>
</evidence>
<evidence type="ECO:0000256" key="2">
    <source>
        <dbReference type="SAM" id="SignalP"/>
    </source>
</evidence>
<keyword evidence="4" id="KW-1185">Reference proteome</keyword>
<dbReference type="Proteomes" id="UP000295645">
    <property type="component" value="Unassembled WGS sequence"/>
</dbReference>
<proteinExistence type="predicted"/>
<feature type="chain" id="PRO_5020260711" evidence="2">
    <location>
        <begin position="22"/>
        <end position="454"/>
    </location>
</feature>
<keyword evidence="1" id="KW-0472">Membrane</keyword>
<evidence type="ECO:0000313" key="3">
    <source>
        <dbReference type="EMBL" id="TCV93151.1"/>
    </source>
</evidence>
<dbReference type="InterPro" id="IPR025060">
    <property type="entry name" value="DUF3999"/>
</dbReference>
<organism evidence="3 4">
    <name type="scientific">Luteibacter rhizovicinus</name>
    <dbReference type="NCBI Taxonomy" id="242606"/>
    <lineage>
        <taxon>Bacteria</taxon>
        <taxon>Pseudomonadati</taxon>
        <taxon>Pseudomonadota</taxon>
        <taxon>Gammaproteobacteria</taxon>
        <taxon>Lysobacterales</taxon>
        <taxon>Rhodanobacteraceae</taxon>
        <taxon>Luteibacter</taxon>
    </lineage>
</organism>
<keyword evidence="2" id="KW-0732">Signal</keyword>
<gene>
    <name evidence="3" type="ORF">EC912_10510</name>
</gene>
<protein>
    <submittedName>
        <fullName evidence="3">Uncharacterized protein DUF3999</fullName>
    </submittedName>
</protein>
<dbReference type="RefSeq" id="WP_132144726.1">
    <property type="nucleotide sequence ID" value="NZ_SMCS01000005.1"/>
</dbReference>
<keyword evidence="1" id="KW-1133">Transmembrane helix</keyword>
<dbReference type="OrthoDB" id="5405606at2"/>
<feature type="signal peptide" evidence="2">
    <location>
        <begin position="1"/>
        <end position="21"/>
    </location>
</feature>
<dbReference type="Pfam" id="PF13163">
    <property type="entry name" value="DUF3999"/>
    <property type="match status" value="1"/>
</dbReference>
<accession>A0A4R3YLQ0</accession>
<reference evidence="3 4" key="1">
    <citation type="submission" date="2019-03" db="EMBL/GenBank/DDBJ databases">
        <title>Above-ground endophytic microbial communities from plants in different locations in the United States.</title>
        <authorList>
            <person name="Frank C."/>
        </authorList>
    </citation>
    <scope>NUCLEOTIDE SEQUENCE [LARGE SCALE GENOMIC DNA]</scope>
    <source>
        <strain evidence="3 4">LP_13_YM</strain>
    </source>
</reference>
<comment type="caution">
    <text evidence="3">The sequence shown here is derived from an EMBL/GenBank/DDBJ whole genome shotgun (WGS) entry which is preliminary data.</text>
</comment>
<name>A0A4R3YLQ0_9GAMM</name>
<keyword evidence="1" id="KW-0812">Transmembrane</keyword>
<dbReference type="AlphaFoldDB" id="A0A4R3YLQ0"/>
<evidence type="ECO:0000256" key="1">
    <source>
        <dbReference type="SAM" id="Phobius"/>
    </source>
</evidence>